<protein>
    <recommendedName>
        <fullName evidence="1">C-type lectin domain-containing protein</fullName>
    </recommendedName>
</protein>
<dbReference type="InterPro" id="IPR050111">
    <property type="entry name" value="C-type_lectin/snaclec_domain"/>
</dbReference>
<dbReference type="InterPro" id="IPR001304">
    <property type="entry name" value="C-type_lectin-like"/>
</dbReference>
<reference evidence="2 3" key="1">
    <citation type="submission" date="2020-04" db="EMBL/GenBank/DDBJ databases">
        <title>Chromosome-level genome assembly of a cyprinid fish Onychostoma macrolepis by integration of Nanopore Sequencing, Bionano and Hi-C technology.</title>
        <authorList>
            <person name="Wang D."/>
        </authorList>
    </citation>
    <scope>NUCLEOTIDE SEQUENCE [LARGE SCALE GENOMIC DNA]</scope>
    <source>
        <strain evidence="2">SWU-2019</strain>
        <tissue evidence="2">Muscle</tissue>
    </source>
</reference>
<evidence type="ECO:0000259" key="1">
    <source>
        <dbReference type="PROSITE" id="PS50041"/>
    </source>
</evidence>
<dbReference type="Pfam" id="PF00059">
    <property type="entry name" value="Lectin_C"/>
    <property type="match status" value="1"/>
</dbReference>
<proteinExistence type="predicted"/>
<name>A0A7J6CNJ9_9TELE</name>
<accession>A0A7J6CNJ9</accession>
<evidence type="ECO:0000313" key="2">
    <source>
        <dbReference type="EMBL" id="KAF4108887.1"/>
    </source>
</evidence>
<dbReference type="SMART" id="SM00034">
    <property type="entry name" value="CLECT"/>
    <property type="match status" value="1"/>
</dbReference>
<dbReference type="InterPro" id="IPR016186">
    <property type="entry name" value="C-type_lectin-like/link_sf"/>
</dbReference>
<keyword evidence="3" id="KW-1185">Reference proteome</keyword>
<dbReference type="SUPFAM" id="SSF56436">
    <property type="entry name" value="C-type lectin-like"/>
    <property type="match status" value="1"/>
</dbReference>
<evidence type="ECO:0000313" key="3">
    <source>
        <dbReference type="Proteomes" id="UP000579812"/>
    </source>
</evidence>
<dbReference type="PANTHER" id="PTHR22803">
    <property type="entry name" value="MANNOSE, PHOSPHOLIPASE, LECTIN RECEPTOR RELATED"/>
    <property type="match status" value="1"/>
</dbReference>
<sequence>MPQVRNPCQMLREPSQLSEYVSFQLLVRRRKAFQPSNLTFLSYSLPIPYLSIIRSASTERNTGEESAQTNKINTESNSLEIFDKMRKFLLLVLTITASVAFASPPVQDEKLPDPVVKVPEVEKEPTVEQTKAEAGPLVQDEAVADSRLVEPDSVLLEPETTEEQSVPEETQVMLEKPVLEADYLTEETPETELEPEPEITVIQTDRNIVPVEEAVEELESETNIEVEDEEEENVVKEEPTLEADYITAEDPEIQMEPGTESRRTQIERWTCGGVVLQGKCYQFFTIHLNAYQAESHCQSICHNGHLASVTNNYIRGEIGKLMDRNGGRTRAWLGGWRIFNTRNFLWLDGTPWSYNGWAAEEPNKAGGQENCVETWYNLAFNDASCATPKPFICSCPL</sequence>
<gene>
    <name evidence="2" type="ORF">G5714_009960</name>
</gene>
<comment type="caution">
    <text evidence="2">The sequence shown here is derived from an EMBL/GenBank/DDBJ whole genome shotgun (WGS) entry which is preliminary data.</text>
</comment>
<organism evidence="2 3">
    <name type="scientific">Onychostoma macrolepis</name>
    <dbReference type="NCBI Taxonomy" id="369639"/>
    <lineage>
        <taxon>Eukaryota</taxon>
        <taxon>Metazoa</taxon>
        <taxon>Chordata</taxon>
        <taxon>Craniata</taxon>
        <taxon>Vertebrata</taxon>
        <taxon>Euteleostomi</taxon>
        <taxon>Actinopterygii</taxon>
        <taxon>Neopterygii</taxon>
        <taxon>Teleostei</taxon>
        <taxon>Ostariophysi</taxon>
        <taxon>Cypriniformes</taxon>
        <taxon>Cyprinidae</taxon>
        <taxon>Acrossocheilinae</taxon>
        <taxon>Onychostoma</taxon>
    </lineage>
</organism>
<dbReference type="CDD" id="cd00037">
    <property type="entry name" value="CLECT"/>
    <property type="match status" value="1"/>
</dbReference>
<feature type="domain" description="C-type lectin" evidence="1">
    <location>
        <begin position="276"/>
        <end position="394"/>
    </location>
</feature>
<dbReference type="EMBL" id="JAAMOB010000009">
    <property type="protein sequence ID" value="KAF4108887.1"/>
    <property type="molecule type" value="Genomic_DNA"/>
</dbReference>
<dbReference type="PROSITE" id="PS50041">
    <property type="entry name" value="C_TYPE_LECTIN_2"/>
    <property type="match status" value="1"/>
</dbReference>
<dbReference type="AlphaFoldDB" id="A0A7J6CNJ9"/>
<dbReference type="Gene3D" id="3.10.100.10">
    <property type="entry name" value="Mannose-Binding Protein A, subunit A"/>
    <property type="match status" value="1"/>
</dbReference>
<dbReference type="Proteomes" id="UP000579812">
    <property type="component" value="Unassembled WGS sequence"/>
</dbReference>
<dbReference type="InterPro" id="IPR016187">
    <property type="entry name" value="CTDL_fold"/>
</dbReference>